<reference evidence="3 4" key="1">
    <citation type="journal article" date="2023" name="Sci. Data">
        <title>Genome assembly of the Korean intertidal mud-creeper Batillaria attramentaria.</title>
        <authorList>
            <person name="Patra A.K."/>
            <person name="Ho P.T."/>
            <person name="Jun S."/>
            <person name="Lee S.J."/>
            <person name="Kim Y."/>
            <person name="Won Y.J."/>
        </authorList>
    </citation>
    <scope>NUCLEOTIDE SEQUENCE [LARGE SCALE GENOMIC DNA]</scope>
    <source>
        <strain evidence="3">Wonlab-2016</strain>
    </source>
</reference>
<accession>A0ABD0M6T5</accession>
<sequence>LQASSTVPGSESDVKLKRLSLVKPKLTSLGSSASDAPGEGKTERETGLERGMSDAQGNREDGLGSDGEEDEEDDIDLYLSLRTDEDLRDTNQYVKSELDALEHEQLQVDAEAADLEKKLRRVMDKGKNKGLEEKLMQEWFQLVNKKNALIRRQMQLNILEKEDDLERRFELLNRELRAMMAVEDWQKTEAQKRRERLLLEELVAVVNKRDELVQHLDSQERAIEEDELLEHQISSGQISLKDEKSCSIQ</sequence>
<feature type="domain" description="BMERB" evidence="2">
    <location>
        <begin position="80"/>
        <end position="232"/>
    </location>
</feature>
<dbReference type="InterPro" id="IPR050540">
    <property type="entry name" value="F-actin_Monoox_Mical"/>
</dbReference>
<comment type="caution">
    <text evidence="3">The sequence shown here is derived from an EMBL/GenBank/DDBJ whole genome shotgun (WGS) entry which is preliminary data.</text>
</comment>
<feature type="region of interest" description="Disordered" evidence="1">
    <location>
        <begin position="26"/>
        <end position="72"/>
    </location>
</feature>
<evidence type="ECO:0000256" key="1">
    <source>
        <dbReference type="SAM" id="MobiDB-lite"/>
    </source>
</evidence>
<feature type="non-terminal residue" evidence="3">
    <location>
        <position position="1"/>
    </location>
</feature>
<keyword evidence="4" id="KW-1185">Reference proteome</keyword>
<evidence type="ECO:0000313" key="4">
    <source>
        <dbReference type="Proteomes" id="UP001519460"/>
    </source>
</evidence>
<dbReference type="Pfam" id="PF12130">
    <property type="entry name" value="bMERB_dom"/>
    <property type="match status" value="1"/>
</dbReference>
<dbReference type="SMART" id="SM01203">
    <property type="entry name" value="DUF3585"/>
    <property type="match status" value="1"/>
</dbReference>
<dbReference type="PROSITE" id="PS51848">
    <property type="entry name" value="BMERB"/>
    <property type="match status" value="1"/>
</dbReference>
<organism evidence="3 4">
    <name type="scientific">Batillaria attramentaria</name>
    <dbReference type="NCBI Taxonomy" id="370345"/>
    <lineage>
        <taxon>Eukaryota</taxon>
        <taxon>Metazoa</taxon>
        <taxon>Spiralia</taxon>
        <taxon>Lophotrochozoa</taxon>
        <taxon>Mollusca</taxon>
        <taxon>Gastropoda</taxon>
        <taxon>Caenogastropoda</taxon>
        <taxon>Sorbeoconcha</taxon>
        <taxon>Cerithioidea</taxon>
        <taxon>Batillariidae</taxon>
        <taxon>Batillaria</taxon>
    </lineage>
</organism>
<dbReference type="AlphaFoldDB" id="A0ABD0M6T5"/>
<name>A0ABD0M6T5_9CAEN</name>
<evidence type="ECO:0000313" key="3">
    <source>
        <dbReference type="EMBL" id="KAK7507012.1"/>
    </source>
</evidence>
<proteinExistence type="predicted"/>
<dbReference type="Proteomes" id="UP001519460">
    <property type="component" value="Unassembled WGS sequence"/>
</dbReference>
<dbReference type="PANTHER" id="PTHR23167:SF46">
    <property type="entry name" value="EPS15 HOMOLOGY DOMAIN CONTAINING PROTEIN-BINDING PROTEIN 1, ISOFORM F"/>
    <property type="match status" value="1"/>
</dbReference>
<dbReference type="PANTHER" id="PTHR23167">
    <property type="entry name" value="CALPONIN HOMOLOGY DOMAIN-CONTAINING PROTEIN DDB_G0272472-RELATED"/>
    <property type="match status" value="1"/>
</dbReference>
<gene>
    <name evidence="3" type="ORF">BaRGS_00001863</name>
</gene>
<protein>
    <recommendedName>
        <fullName evidence="2">BMERB domain-containing protein</fullName>
    </recommendedName>
</protein>
<feature type="compositionally biased region" description="Basic and acidic residues" evidence="1">
    <location>
        <begin position="38"/>
        <end position="62"/>
    </location>
</feature>
<evidence type="ECO:0000259" key="2">
    <source>
        <dbReference type="PROSITE" id="PS51848"/>
    </source>
</evidence>
<dbReference type="InterPro" id="IPR022735">
    <property type="entry name" value="bMERB_dom"/>
</dbReference>
<dbReference type="EMBL" id="JACVVK020000005">
    <property type="protein sequence ID" value="KAK7507012.1"/>
    <property type="molecule type" value="Genomic_DNA"/>
</dbReference>